<evidence type="ECO:0000256" key="2">
    <source>
        <dbReference type="ARBA" id="ARBA00005684"/>
    </source>
</evidence>
<evidence type="ECO:0000256" key="9">
    <source>
        <dbReference type="ARBA" id="ARBA00031501"/>
    </source>
</evidence>
<gene>
    <name evidence="11" type="primary">malQ</name>
    <name evidence="11" type="ORF">K8V01_00075</name>
</gene>
<dbReference type="RefSeq" id="WP_295369015.1">
    <property type="nucleotide sequence ID" value="NZ_DYUC01000001.1"/>
</dbReference>
<dbReference type="Gene3D" id="3.20.20.80">
    <property type="entry name" value="Glycosidases"/>
    <property type="match status" value="1"/>
</dbReference>
<keyword evidence="5 10" id="KW-0328">Glycosyltransferase</keyword>
<evidence type="ECO:0000256" key="3">
    <source>
        <dbReference type="ARBA" id="ARBA00012560"/>
    </source>
</evidence>
<dbReference type="EC" id="2.4.1.25" evidence="3 10"/>
<dbReference type="Proteomes" id="UP000760668">
    <property type="component" value="Unassembled WGS sequence"/>
</dbReference>
<organism evidence="11 12">
    <name type="scientific">Pseudoflavonifractor capillosus</name>
    <dbReference type="NCBI Taxonomy" id="106588"/>
    <lineage>
        <taxon>Bacteria</taxon>
        <taxon>Bacillati</taxon>
        <taxon>Bacillota</taxon>
        <taxon>Clostridia</taxon>
        <taxon>Eubacteriales</taxon>
        <taxon>Oscillospiraceae</taxon>
        <taxon>Pseudoflavonifractor</taxon>
    </lineage>
</organism>
<dbReference type="InterPro" id="IPR003385">
    <property type="entry name" value="Glyco_hydro_77"/>
</dbReference>
<comment type="similarity">
    <text evidence="2 10">Belongs to the disproportionating enzyme family.</text>
</comment>
<dbReference type="Pfam" id="PF02446">
    <property type="entry name" value="Glyco_hydro_77"/>
    <property type="match status" value="1"/>
</dbReference>
<evidence type="ECO:0000256" key="6">
    <source>
        <dbReference type="ARBA" id="ARBA00022679"/>
    </source>
</evidence>
<comment type="caution">
    <text evidence="11">The sequence shown here is derived from an EMBL/GenBank/DDBJ whole genome shotgun (WGS) entry which is preliminary data.</text>
</comment>
<dbReference type="PANTHER" id="PTHR32438">
    <property type="entry name" value="4-ALPHA-GLUCANOTRANSFERASE DPE1, CHLOROPLASTIC/AMYLOPLASTIC"/>
    <property type="match status" value="1"/>
</dbReference>
<evidence type="ECO:0000256" key="10">
    <source>
        <dbReference type="RuleBase" id="RU361207"/>
    </source>
</evidence>
<dbReference type="GO" id="GO:0004134">
    <property type="term" value="F:4-alpha-glucanotransferase activity"/>
    <property type="evidence" value="ECO:0007669"/>
    <property type="project" value="UniProtKB-EC"/>
</dbReference>
<reference evidence="11" key="2">
    <citation type="submission" date="2021-09" db="EMBL/GenBank/DDBJ databases">
        <authorList>
            <person name="Gilroy R."/>
        </authorList>
    </citation>
    <scope>NUCLEOTIDE SEQUENCE</scope>
    <source>
        <strain evidence="11">CHK179-5677</strain>
    </source>
</reference>
<protein>
    <recommendedName>
        <fullName evidence="4 10">4-alpha-glucanotransferase</fullName>
        <ecNumber evidence="3 10">2.4.1.25</ecNumber>
    </recommendedName>
    <alternativeName>
        <fullName evidence="8 10">Amylomaltase</fullName>
    </alternativeName>
    <alternativeName>
        <fullName evidence="9 10">Disproportionating enzyme</fullName>
    </alternativeName>
</protein>
<sequence length="481" mass="54569">MDGRSSGILLPVFSLPGPYGIGTMGKEARGFIDFLASANQHYWQILPLVPPGGGDSPYMSPSSFAGNPLFLDLEELAEEGLLTREELDSARHDSPDRVDYDFLRRTRLPLLRKAWERGRALWAPRMEAFLTFAHWAEDYARFAALREELDLPPAEWPSPAPEPEEDDVNFHIFLQTVFFRQWHALKRYANEKNVSIIGDLPIYVSEDGADFWARPELFQLDEKGHPAAVAGVPPDAFSETGQHWGNPLYDWEGHRKEVFDWWVERMAWAAELYDVVRIDHFRAFYNYWSIPAGDTVATYGHWEPGPGMELLQRFQDEVPSLNIIAEDLGALEEDVLEFIANSGLPGMKVLVYAFDPNGESAYLPHNCQPDSVVYTGTHDTPTFVQWLFQEASPGEREYAMRYLRLREDEGYGWGAVCGAWSTMSRLAIAPMQDLLGLGADARMNTPGTAGPHNWTWRVRDAALNPDVARRLGDITRTYRRG</sequence>
<proteinExistence type="inferred from homology"/>
<dbReference type="GO" id="GO:0005975">
    <property type="term" value="P:carbohydrate metabolic process"/>
    <property type="evidence" value="ECO:0007669"/>
    <property type="project" value="InterPro"/>
</dbReference>
<accession>A0A921SRU0</accession>
<name>A0A921SRU0_9FIRM</name>
<dbReference type="PANTHER" id="PTHR32438:SF5">
    <property type="entry name" value="4-ALPHA-GLUCANOTRANSFERASE DPE1, CHLOROPLASTIC_AMYLOPLASTIC"/>
    <property type="match status" value="1"/>
</dbReference>
<comment type="catalytic activity">
    <reaction evidence="1 10">
        <text>Transfers a segment of a (1-&gt;4)-alpha-D-glucan to a new position in an acceptor, which may be glucose or a (1-&gt;4)-alpha-D-glucan.</text>
        <dbReference type="EC" id="2.4.1.25"/>
    </reaction>
</comment>
<reference evidence="11" key="1">
    <citation type="journal article" date="2021" name="PeerJ">
        <title>Extensive microbial diversity within the chicken gut microbiome revealed by metagenomics and culture.</title>
        <authorList>
            <person name="Gilroy R."/>
            <person name="Ravi A."/>
            <person name="Getino M."/>
            <person name="Pursley I."/>
            <person name="Horton D.L."/>
            <person name="Alikhan N.F."/>
            <person name="Baker D."/>
            <person name="Gharbi K."/>
            <person name="Hall N."/>
            <person name="Watson M."/>
            <person name="Adriaenssens E.M."/>
            <person name="Foster-Nyarko E."/>
            <person name="Jarju S."/>
            <person name="Secka A."/>
            <person name="Antonio M."/>
            <person name="Oren A."/>
            <person name="Chaudhuri R.R."/>
            <person name="La Ragione R."/>
            <person name="Hildebrand F."/>
            <person name="Pallen M.J."/>
        </authorList>
    </citation>
    <scope>NUCLEOTIDE SEQUENCE</scope>
    <source>
        <strain evidence="11">CHK179-5677</strain>
    </source>
</reference>
<evidence type="ECO:0000313" key="11">
    <source>
        <dbReference type="EMBL" id="HJG85419.1"/>
    </source>
</evidence>
<evidence type="ECO:0000256" key="4">
    <source>
        <dbReference type="ARBA" id="ARBA00020295"/>
    </source>
</evidence>
<evidence type="ECO:0000256" key="5">
    <source>
        <dbReference type="ARBA" id="ARBA00022676"/>
    </source>
</evidence>
<evidence type="ECO:0000256" key="7">
    <source>
        <dbReference type="ARBA" id="ARBA00023277"/>
    </source>
</evidence>
<evidence type="ECO:0000256" key="8">
    <source>
        <dbReference type="ARBA" id="ARBA00031423"/>
    </source>
</evidence>
<dbReference type="InterPro" id="IPR017853">
    <property type="entry name" value="GH"/>
</dbReference>
<dbReference type="NCBIfam" id="NF011080">
    <property type="entry name" value="PRK14508.1-3"/>
    <property type="match status" value="1"/>
</dbReference>
<dbReference type="EMBL" id="DYUC01000001">
    <property type="protein sequence ID" value="HJG85419.1"/>
    <property type="molecule type" value="Genomic_DNA"/>
</dbReference>
<dbReference type="SUPFAM" id="SSF51445">
    <property type="entry name" value="(Trans)glycosidases"/>
    <property type="match status" value="1"/>
</dbReference>
<keyword evidence="6 10" id="KW-0808">Transferase</keyword>
<dbReference type="NCBIfam" id="TIGR00217">
    <property type="entry name" value="malQ"/>
    <property type="match status" value="1"/>
</dbReference>
<evidence type="ECO:0000313" key="12">
    <source>
        <dbReference type="Proteomes" id="UP000760668"/>
    </source>
</evidence>
<keyword evidence="7 10" id="KW-0119">Carbohydrate metabolism</keyword>
<evidence type="ECO:0000256" key="1">
    <source>
        <dbReference type="ARBA" id="ARBA00000439"/>
    </source>
</evidence>
<dbReference type="AlphaFoldDB" id="A0A921SRU0"/>